<name>A0AAN9PM09_CLITE</name>
<dbReference type="PANTHER" id="PTHR15663">
    <property type="entry name" value="COMM DOMAIN-CONTAINING PROTEIN 9"/>
    <property type="match status" value="1"/>
</dbReference>
<reference evidence="1 2" key="1">
    <citation type="submission" date="2024-01" db="EMBL/GenBank/DDBJ databases">
        <title>The genomes of 5 underutilized Papilionoideae crops provide insights into root nodulation and disease resistance.</title>
        <authorList>
            <person name="Yuan L."/>
        </authorList>
    </citation>
    <scope>NUCLEOTIDE SEQUENCE [LARGE SCALE GENOMIC DNA]</scope>
    <source>
        <strain evidence="1">LY-2023</strain>
        <tissue evidence="1">Leaf</tissue>
    </source>
</reference>
<accession>A0AAN9PM09</accession>
<evidence type="ECO:0000313" key="1">
    <source>
        <dbReference type="EMBL" id="KAK7302237.1"/>
    </source>
</evidence>
<proteinExistence type="predicted"/>
<evidence type="ECO:0000313" key="2">
    <source>
        <dbReference type="Proteomes" id="UP001359559"/>
    </source>
</evidence>
<keyword evidence="2" id="KW-1185">Reference proteome</keyword>
<sequence length="249" mass="28723">MEGTVWGHLAVLVRANSKESIEYILEGLWRTRKSGLNSDERRIIQDMLHLQHDSDLDPLLVCLRMLMRRCVYENTSKEDIPKLFPSDVLPELQKLLTLLLHKFQQQWQEDVLKDQNIVPRLKAMTWNMANLDKESADPAAVINLKLQNDAQFHTGEVDVKFQLATDSLDKMLKAMHCIRDQFSTMVNICLSFFFCPDYWNGNAYIGCMSTGANKMFAYSIWINQIEAPDSREASQTSKHNAVDDKLVQK</sequence>
<dbReference type="EMBL" id="JAYKXN010000003">
    <property type="protein sequence ID" value="KAK7302237.1"/>
    <property type="molecule type" value="Genomic_DNA"/>
</dbReference>
<dbReference type="PANTHER" id="PTHR15663:SF4">
    <property type="entry name" value="COMM DOMAIN-CONTAINING PROTEIN 9"/>
    <property type="match status" value="1"/>
</dbReference>
<dbReference type="Proteomes" id="UP001359559">
    <property type="component" value="Unassembled WGS sequence"/>
</dbReference>
<comment type="caution">
    <text evidence="1">The sequence shown here is derived from an EMBL/GenBank/DDBJ whole genome shotgun (WGS) entry which is preliminary data.</text>
</comment>
<gene>
    <name evidence="1" type="ORF">RJT34_13122</name>
</gene>
<protein>
    <recommendedName>
        <fullName evidence="3">COMM domain-containing protein</fullName>
    </recommendedName>
</protein>
<dbReference type="AlphaFoldDB" id="A0AAN9PM09"/>
<organism evidence="1 2">
    <name type="scientific">Clitoria ternatea</name>
    <name type="common">Butterfly pea</name>
    <dbReference type="NCBI Taxonomy" id="43366"/>
    <lineage>
        <taxon>Eukaryota</taxon>
        <taxon>Viridiplantae</taxon>
        <taxon>Streptophyta</taxon>
        <taxon>Embryophyta</taxon>
        <taxon>Tracheophyta</taxon>
        <taxon>Spermatophyta</taxon>
        <taxon>Magnoliopsida</taxon>
        <taxon>eudicotyledons</taxon>
        <taxon>Gunneridae</taxon>
        <taxon>Pentapetalae</taxon>
        <taxon>rosids</taxon>
        <taxon>fabids</taxon>
        <taxon>Fabales</taxon>
        <taxon>Fabaceae</taxon>
        <taxon>Papilionoideae</taxon>
        <taxon>50 kb inversion clade</taxon>
        <taxon>NPAAA clade</taxon>
        <taxon>indigoferoid/millettioid clade</taxon>
        <taxon>Phaseoleae</taxon>
        <taxon>Clitoria</taxon>
    </lineage>
</organism>
<dbReference type="InterPro" id="IPR037360">
    <property type="entry name" value="COMMD9"/>
</dbReference>
<evidence type="ECO:0008006" key="3">
    <source>
        <dbReference type="Google" id="ProtNLM"/>
    </source>
</evidence>